<evidence type="ECO:0000256" key="3">
    <source>
        <dbReference type="ARBA" id="ARBA00022989"/>
    </source>
</evidence>
<sequence length="155" mass="17840">MPQLDFSTYLAQFLWLLISFFILYSLVRFLFFPKIEEIINSRIDLIKNNLNAAEENIKKAKEIRTVMEAKLRATNENAQIMNLEADREVKLILETKAVESDNLISMILKEKAAELTHLRNLEIAQGVPAIVEELKQILLSSLTLDQNSGRKNDYS</sequence>
<dbReference type="KEGG" id="mmn:midi_00084"/>
<dbReference type="RefSeq" id="WP_013950624.1">
    <property type="nucleotide sequence ID" value="NC_015722.1"/>
</dbReference>
<dbReference type="OrthoDB" id="9805716at2"/>
<keyword evidence="2 7" id="KW-0812">Transmembrane</keyword>
<evidence type="ECO:0000256" key="7">
    <source>
        <dbReference type="SAM" id="Phobius"/>
    </source>
</evidence>
<dbReference type="GO" id="GO:0016020">
    <property type="term" value="C:membrane"/>
    <property type="evidence" value="ECO:0007669"/>
    <property type="project" value="UniProtKB-SubCell"/>
</dbReference>
<evidence type="ECO:0000256" key="4">
    <source>
        <dbReference type="ARBA" id="ARBA00023136"/>
    </source>
</evidence>
<keyword evidence="3 7" id="KW-1133">Transmembrane helix</keyword>
<evidence type="ECO:0000256" key="6">
    <source>
        <dbReference type="SAM" id="Coils"/>
    </source>
</evidence>
<dbReference type="InterPro" id="IPR003319">
    <property type="entry name" value="YMF19-like_N"/>
</dbReference>
<evidence type="ECO:0000259" key="8">
    <source>
        <dbReference type="Pfam" id="PF02326"/>
    </source>
</evidence>
<evidence type="ECO:0000256" key="1">
    <source>
        <dbReference type="ARBA" id="ARBA00004370"/>
    </source>
</evidence>
<reference evidence="9 10" key="1">
    <citation type="journal article" date="2011" name="Mol. Biol. Evol.">
        <title>Phylogenomic evidence for the presence of a flagellum and cbb3 oxidase in the free-living mitochondrial ancestor.</title>
        <authorList>
            <person name="Sassera D."/>
            <person name="Lo N."/>
            <person name="Epis S."/>
            <person name="D'Auria G."/>
            <person name="Montagna M."/>
            <person name="Comandatore F."/>
            <person name="Horner D."/>
            <person name="Pereto J."/>
            <person name="Luciano A.M."/>
            <person name="Franciosi F."/>
            <person name="Ferri E."/>
            <person name="Crotti E."/>
            <person name="Bazzocchi C."/>
            <person name="Daffonchio D."/>
            <person name="Sacchi L."/>
            <person name="Moya A."/>
            <person name="Latorre A."/>
            <person name="Bandi C."/>
        </authorList>
    </citation>
    <scope>NUCLEOTIDE SEQUENCE [LARGE SCALE GENOMIC DNA]</scope>
    <source>
        <strain evidence="9 10">IricVA</strain>
    </source>
</reference>
<proteinExistence type="predicted"/>
<keyword evidence="4 7" id="KW-0472">Membrane</keyword>
<feature type="domain" description="ATP synthase YMF19-like N-terminal" evidence="8">
    <location>
        <begin position="2"/>
        <end position="65"/>
    </location>
</feature>
<evidence type="ECO:0000313" key="10">
    <source>
        <dbReference type="Proteomes" id="UP000006639"/>
    </source>
</evidence>
<dbReference type="STRING" id="696127.midi_00084"/>
<dbReference type="Proteomes" id="UP000006639">
    <property type="component" value="Chromosome"/>
</dbReference>
<keyword evidence="5" id="KW-0066">ATP synthesis</keyword>
<organism evidence="9 10">
    <name type="scientific">Midichloria mitochondrii (strain IricVA)</name>
    <dbReference type="NCBI Taxonomy" id="696127"/>
    <lineage>
        <taxon>Bacteria</taxon>
        <taxon>Pseudomonadati</taxon>
        <taxon>Pseudomonadota</taxon>
        <taxon>Alphaproteobacteria</taxon>
        <taxon>Rickettsiales</taxon>
        <taxon>Candidatus Midichloriaceae</taxon>
        <taxon>Candidatus Midichloria</taxon>
    </lineage>
</organism>
<evidence type="ECO:0000313" key="9">
    <source>
        <dbReference type="EMBL" id="AEI88408.1"/>
    </source>
</evidence>
<dbReference type="HOGENOM" id="CLU_079215_1_2_5"/>
<dbReference type="EMBL" id="CP002130">
    <property type="protein sequence ID" value="AEI88408.1"/>
    <property type="molecule type" value="Genomic_DNA"/>
</dbReference>
<evidence type="ECO:0000256" key="2">
    <source>
        <dbReference type="ARBA" id="ARBA00022692"/>
    </source>
</evidence>
<dbReference type="Pfam" id="PF02326">
    <property type="entry name" value="YMF19"/>
    <property type="match status" value="1"/>
</dbReference>
<evidence type="ECO:0000256" key="5">
    <source>
        <dbReference type="ARBA" id="ARBA00023310"/>
    </source>
</evidence>
<comment type="subcellular location">
    <subcellularLocation>
        <location evidence="1">Membrane</location>
    </subcellularLocation>
</comment>
<accession>F7XUQ9</accession>
<feature type="coiled-coil region" evidence="6">
    <location>
        <begin position="36"/>
        <end position="86"/>
    </location>
</feature>
<keyword evidence="10" id="KW-1185">Reference proteome</keyword>
<dbReference type="CDD" id="cd06503">
    <property type="entry name" value="ATP-synt_Fo_b"/>
    <property type="match status" value="1"/>
</dbReference>
<dbReference type="AlphaFoldDB" id="F7XUQ9"/>
<name>F7XUQ9_MIDMI</name>
<feature type="transmembrane region" description="Helical" evidence="7">
    <location>
        <begin position="12"/>
        <end position="32"/>
    </location>
</feature>
<protein>
    <submittedName>
        <fullName evidence="9">F0F1-type ATP synthase subunit b</fullName>
    </submittedName>
</protein>
<keyword evidence="6" id="KW-0175">Coiled coil</keyword>
<gene>
    <name evidence="9" type="primary">atpF</name>
    <name evidence="9" type="ordered locus">midi_00084</name>
</gene>
<dbReference type="GO" id="GO:0006754">
    <property type="term" value="P:ATP biosynthetic process"/>
    <property type="evidence" value="ECO:0007669"/>
    <property type="project" value="UniProtKB-KW"/>
</dbReference>